<name>A0A8S5T2R5_9CAUD</name>
<reference evidence="1" key="1">
    <citation type="journal article" date="2021" name="Proc. Natl. Acad. Sci. U.S.A.">
        <title>A Catalog of Tens of Thousands of Viruses from Human Metagenomes Reveals Hidden Associations with Chronic Diseases.</title>
        <authorList>
            <person name="Tisza M.J."/>
            <person name="Buck C.B."/>
        </authorList>
    </citation>
    <scope>NUCLEOTIDE SEQUENCE</scope>
    <source>
        <strain evidence="1">CtqfO1</strain>
    </source>
</reference>
<evidence type="ECO:0000313" key="1">
    <source>
        <dbReference type="EMBL" id="DAF57553.1"/>
    </source>
</evidence>
<sequence>MSKRDLVLECCKSALHQDLTEYQESVVEGIQKVFKIKPHMAFPTAVVYVVDSGEFDLMLRLSHKSYSTVGDMLVIDEGDVNAVLVP</sequence>
<organism evidence="1">
    <name type="scientific">Myoviridae sp. ctqfO1</name>
    <dbReference type="NCBI Taxonomy" id="2827710"/>
    <lineage>
        <taxon>Viruses</taxon>
        <taxon>Duplodnaviria</taxon>
        <taxon>Heunggongvirae</taxon>
        <taxon>Uroviricota</taxon>
        <taxon>Caudoviricetes</taxon>
    </lineage>
</organism>
<accession>A0A8S5T2R5</accession>
<dbReference type="EMBL" id="BK032734">
    <property type="protein sequence ID" value="DAF57553.1"/>
    <property type="molecule type" value="Genomic_DNA"/>
</dbReference>
<proteinExistence type="predicted"/>
<protein>
    <submittedName>
        <fullName evidence="1">Uncharacterized protein</fullName>
    </submittedName>
</protein>